<feature type="region of interest" description="Disordered" evidence="1">
    <location>
        <begin position="44"/>
        <end position="101"/>
    </location>
</feature>
<feature type="compositionally biased region" description="Acidic residues" evidence="1">
    <location>
        <begin position="117"/>
        <end position="126"/>
    </location>
</feature>
<feature type="compositionally biased region" description="Acidic residues" evidence="1">
    <location>
        <begin position="466"/>
        <end position="480"/>
    </location>
</feature>
<accession>A0A445M3T3</accession>
<feature type="region of interest" description="Disordered" evidence="1">
    <location>
        <begin position="459"/>
        <end position="482"/>
    </location>
</feature>
<organism evidence="2 3">
    <name type="scientific">Glycine soja</name>
    <name type="common">Wild soybean</name>
    <dbReference type="NCBI Taxonomy" id="3848"/>
    <lineage>
        <taxon>Eukaryota</taxon>
        <taxon>Viridiplantae</taxon>
        <taxon>Streptophyta</taxon>
        <taxon>Embryophyta</taxon>
        <taxon>Tracheophyta</taxon>
        <taxon>Spermatophyta</taxon>
        <taxon>Magnoliopsida</taxon>
        <taxon>eudicotyledons</taxon>
        <taxon>Gunneridae</taxon>
        <taxon>Pentapetalae</taxon>
        <taxon>rosids</taxon>
        <taxon>fabids</taxon>
        <taxon>Fabales</taxon>
        <taxon>Fabaceae</taxon>
        <taxon>Papilionoideae</taxon>
        <taxon>50 kb inversion clade</taxon>
        <taxon>NPAAA clade</taxon>
        <taxon>indigoferoid/millettioid clade</taxon>
        <taxon>Phaseoleae</taxon>
        <taxon>Glycine</taxon>
        <taxon>Glycine subgen. Soja</taxon>
    </lineage>
</organism>
<gene>
    <name evidence="2" type="ORF">D0Y65_001690</name>
</gene>
<dbReference type="Gramene" id="XM_028368063.1">
    <property type="protein sequence ID" value="XP_028223864.1"/>
    <property type="gene ID" value="LOC114405605"/>
</dbReference>
<evidence type="ECO:0000256" key="1">
    <source>
        <dbReference type="SAM" id="MobiDB-lite"/>
    </source>
</evidence>
<keyword evidence="3" id="KW-1185">Reference proteome</keyword>
<protein>
    <submittedName>
        <fullName evidence="2">Uncharacterized protein</fullName>
    </submittedName>
</protein>
<dbReference type="AlphaFoldDB" id="A0A445M3T3"/>
<evidence type="ECO:0000313" key="2">
    <source>
        <dbReference type="EMBL" id="RZC30208.1"/>
    </source>
</evidence>
<sequence>MQNSELVMKIDATIMATASSPIQGSHGVGEKALCLSPQLEIKSGGDDAVVAPKGDEEVDQKPTLVGIDHKRKASTEIDPFCESDPDSCHGSKHLNSPPVSTPIVEQEQQVDEEMLPLEVGDDNEKMEEDKGVSDGGPLEMDSDQNKGEGLIMNSPNNVEEEKVETEAIESMNVEPEGNKGKNKEGTVNSPSNVVVEEEKVETNATESMNVEPKGDKGTPHGGEGIVNSPSDVEKEKVETDHAAMNVEHDGDKGTSHGRHFELDLNRRVEEIVNSPSYVETETTKVETEAIESVDVKPQGNNGMPRVVRLLGIDLNLEADQGNNGMPRVVRLLGIDLNLEADHQGMMQHSSNDVERETTRVQPEIGHKGMPHECHSLLDLNKGKQMVEHDSVDQNIEVEPYVAENIEVNCAIEKMVQMGVELLCDLNEEADPFSDENEIEAEPAANAGLKKKTEVESCGADKVEVEQCAEENNEEEDDDGVEMEKREVVLALPAVIENDEVETSPPRDYVIDLNKTPPGYNDEN</sequence>
<dbReference type="EMBL" id="QZWG01000001">
    <property type="protein sequence ID" value="RZC30208.1"/>
    <property type="molecule type" value="Genomic_DNA"/>
</dbReference>
<proteinExistence type="predicted"/>
<comment type="caution">
    <text evidence="2">The sequence shown here is derived from an EMBL/GenBank/DDBJ whole genome shotgun (WGS) entry which is preliminary data.</text>
</comment>
<name>A0A445M3T3_GLYSO</name>
<feature type="region of interest" description="Disordered" evidence="1">
    <location>
        <begin position="496"/>
        <end position="523"/>
    </location>
</feature>
<dbReference type="Proteomes" id="UP000289340">
    <property type="component" value="Chromosome 1"/>
</dbReference>
<feature type="region of interest" description="Disordered" evidence="1">
    <location>
        <begin position="117"/>
        <end position="232"/>
    </location>
</feature>
<evidence type="ECO:0000313" key="3">
    <source>
        <dbReference type="Proteomes" id="UP000289340"/>
    </source>
</evidence>
<reference evidence="2 3" key="1">
    <citation type="submission" date="2018-09" db="EMBL/GenBank/DDBJ databases">
        <title>A high-quality reference genome of wild soybean provides a powerful tool to mine soybean genomes.</title>
        <authorList>
            <person name="Xie M."/>
            <person name="Chung C.Y.L."/>
            <person name="Li M.-W."/>
            <person name="Wong F.-L."/>
            <person name="Chan T.-F."/>
            <person name="Lam H.-M."/>
        </authorList>
    </citation>
    <scope>NUCLEOTIDE SEQUENCE [LARGE SCALE GENOMIC DNA]</scope>
    <source>
        <strain evidence="3">cv. W05</strain>
        <tissue evidence="2">Hypocotyl of etiolated seedlings</tissue>
    </source>
</reference>